<dbReference type="PROSITE" id="PS00211">
    <property type="entry name" value="ABC_TRANSPORTER_1"/>
    <property type="match status" value="1"/>
</dbReference>
<dbReference type="CDD" id="cd03214">
    <property type="entry name" value="ABC_Iron-Siderophores_B12_Hemin"/>
    <property type="match status" value="1"/>
</dbReference>
<evidence type="ECO:0000256" key="4">
    <source>
        <dbReference type="ARBA" id="ARBA00022967"/>
    </source>
</evidence>
<gene>
    <name evidence="6" type="ORF">DES36_10274</name>
</gene>
<dbReference type="Gene3D" id="3.40.50.300">
    <property type="entry name" value="P-loop containing nucleotide triphosphate hydrolases"/>
    <property type="match status" value="1"/>
</dbReference>
<dbReference type="EMBL" id="QNRX01000002">
    <property type="protein sequence ID" value="RBP68933.1"/>
    <property type="molecule type" value="Genomic_DNA"/>
</dbReference>
<dbReference type="PROSITE" id="PS50893">
    <property type="entry name" value="ABC_TRANSPORTER_2"/>
    <property type="match status" value="1"/>
</dbReference>
<keyword evidence="4" id="KW-1278">Translocase</keyword>
<dbReference type="InterPro" id="IPR003439">
    <property type="entry name" value="ABC_transporter-like_ATP-bd"/>
</dbReference>
<protein>
    <submittedName>
        <fullName evidence="6">Iron complex transport system ATP-binding protein</fullName>
    </submittedName>
</protein>
<keyword evidence="7" id="KW-1185">Reference proteome</keyword>
<keyword evidence="3 6" id="KW-0067">ATP-binding</keyword>
<evidence type="ECO:0000256" key="2">
    <source>
        <dbReference type="ARBA" id="ARBA00022741"/>
    </source>
</evidence>
<dbReference type="PANTHER" id="PTHR42794">
    <property type="entry name" value="HEMIN IMPORT ATP-BINDING PROTEIN HMUV"/>
    <property type="match status" value="1"/>
</dbReference>
<accession>A0A366ID69</accession>
<evidence type="ECO:0000313" key="6">
    <source>
        <dbReference type="EMBL" id="RBP68933.1"/>
    </source>
</evidence>
<evidence type="ECO:0000256" key="3">
    <source>
        <dbReference type="ARBA" id="ARBA00022840"/>
    </source>
</evidence>
<organism evidence="6 7">
    <name type="scientific">Alkalibaculum bacchi</name>
    <dbReference type="NCBI Taxonomy" id="645887"/>
    <lineage>
        <taxon>Bacteria</taxon>
        <taxon>Bacillati</taxon>
        <taxon>Bacillota</taxon>
        <taxon>Clostridia</taxon>
        <taxon>Eubacteriales</taxon>
        <taxon>Eubacteriaceae</taxon>
        <taxon>Alkalibaculum</taxon>
    </lineage>
</organism>
<dbReference type="InterPro" id="IPR003593">
    <property type="entry name" value="AAA+_ATPase"/>
</dbReference>
<evidence type="ECO:0000259" key="5">
    <source>
        <dbReference type="PROSITE" id="PS50893"/>
    </source>
</evidence>
<dbReference type="PANTHER" id="PTHR42794:SF1">
    <property type="entry name" value="HEMIN IMPORT ATP-BINDING PROTEIN HMUV"/>
    <property type="match status" value="1"/>
</dbReference>
<dbReference type="SMART" id="SM00382">
    <property type="entry name" value="AAA"/>
    <property type="match status" value="1"/>
</dbReference>
<evidence type="ECO:0000313" key="7">
    <source>
        <dbReference type="Proteomes" id="UP000253490"/>
    </source>
</evidence>
<evidence type="ECO:0000256" key="1">
    <source>
        <dbReference type="ARBA" id="ARBA00022448"/>
    </source>
</evidence>
<sequence length="418" mass="47560">MNREVLKIQNLEVAYGEKKIINGLDFSVYKGEFVGIIGPNGTGKSTLVKAITDIIPKSSGSIRILDHESTSISKKELAKLVAVVPQEFNIEYEFTNLDIVMMGRNPHIDRKHKKTSKDFEIVQEAMEMTNTWRFKDALFNELSGGERQRVVVARAIAQQANLILLDEPTSHLDVHHQLEIMELIHKLKESRGVTVVAILHDINLAARFSDRLILLNKGKVLAEGSPDEVIHEKYLSQLYKMEMIIRENKIIGKREIVPLRVIKEKVDKQDTRVHILCGGGSGEEILERFNSLGMILSAGILNKGDSDWEMCRILNIPVVDAPPFSAMTKEQGQLNLEMLHQADYVLVSNMPYGNGNLINLEILKDVDKPIYFIEKNGQYDYTEGKATKIIDELKKKNNFYVIDHYEKFLSNFNLESKR</sequence>
<dbReference type="FunFam" id="3.40.50.300:FF:000134">
    <property type="entry name" value="Iron-enterobactin ABC transporter ATP-binding protein"/>
    <property type="match status" value="1"/>
</dbReference>
<dbReference type="OrthoDB" id="9799337at2"/>
<name>A0A366ID69_9FIRM</name>
<dbReference type="RefSeq" id="WP_113919505.1">
    <property type="nucleotide sequence ID" value="NZ_QNRX01000002.1"/>
</dbReference>
<feature type="domain" description="ABC transporter" evidence="5">
    <location>
        <begin position="6"/>
        <end position="242"/>
    </location>
</feature>
<dbReference type="InterPro" id="IPR017871">
    <property type="entry name" value="ABC_transporter-like_CS"/>
</dbReference>
<dbReference type="AlphaFoldDB" id="A0A366ID69"/>
<dbReference type="Proteomes" id="UP000253490">
    <property type="component" value="Unassembled WGS sequence"/>
</dbReference>
<keyword evidence="2" id="KW-0547">Nucleotide-binding</keyword>
<dbReference type="GO" id="GO:0016887">
    <property type="term" value="F:ATP hydrolysis activity"/>
    <property type="evidence" value="ECO:0007669"/>
    <property type="project" value="InterPro"/>
</dbReference>
<keyword evidence="1" id="KW-0813">Transport</keyword>
<dbReference type="SUPFAM" id="SSF52540">
    <property type="entry name" value="P-loop containing nucleoside triphosphate hydrolases"/>
    <property type="match status" value="1"/>
</dbReference>
<dbReference type="GO" id="GO:0005524">
    <property type="term" value="F:ATP binding"/>
    <property type="evidence" value="ECO:0007669"/>
    <property type="project" value="UniProtKB-KW"/>
</dbReference>
<proteinExistence type="predicted"/>
<dbReference type="Pfam" id="PF00005">
    <property type="entry name" value="ABC_tran"/>
    <property type="match status" value="1"/>
</dbReference>
<dbReference type="InterPro" id="IPR027417">
    <property type="entry name" value="P-loop_NTPase"/>
</dbReference>
<reference evidence="6 7" key="1">
    <citation type="submission" date="2018-06" db="EMBL/GenBank/DDBJ databases">
        <title>Genomic Encyclopedia of Type Strains, Phase IV (KMG-IV): sequencing the most valuable type-strain genomes for metagenomic binning, comparative biology and taxonomic classification.</title>
        <authorList>
            <person name="Goeker M."/>
        </authorList>
    </citation>
    <scope>NUCLEOTIDE SEQUENCE [LARGE SCALE GENOMIC DNA]</scope>
    <source>
        <strain evidence="6 7">DSM 22112</strain>
    </source>
</reference>
<comment type="caution">
    <text evidence="6">The sequence shown here is derived from an EMBL/GenBank/DDBJ whole genome shotgun (WGS) entry which is preliminary data.</text>
</comment>